<accession>A0A9Q0S6M6</accession>
<keyword evidence="2" id="KW-0732">Signal</keyword>
<comment type="caution">
    <text evidence="3">The sequence shown here is derived from an EMBL/GenBank/DDBJ whole genome shotgun (WGS) entry which is preliminary data.</text>
</comment>
<feature type="compositionally biased region" description="Gly residues" evidence="1">
    <location>
        <begin position="288"/>
        <end position="298"/>
    </location>
</feature>
<feature type="compositionally biased region" description="Polar residues" evidence="1">
    <location>
        <begin position="159"/>
        <end position="169"/>
    </location>
</feature>
<feature type="non-terminal residue" evidence="3">
    <location>
        <position position="424"/>
    </location>
</feature>
<feature type="region of interest" description="Disordered" evidence="1">
    <location>
        <begin position="244"/>
        <end position="342"/>
    </location>
</feature>
<feature type="region of interest" description="Disordered" evidence="1">
    <location>
        <begin position="128"/>
        <end position="187"/>
    </location>
</feature>
<keyword evidence="4" id="KW-1185">Reference proteome</keyword>
<feature type="compositionally biased region" description="Basic and acidic residues" evidence="1">
    <location>
        <begin position="251"/>
        <end position="266"/>
    </location>
</feature>
<organism evidence="3 4">
    <name type="scientific">Pseudolycoriella hygida</name>
    <dbReference type="NCBI Taxonomy" id="35572"/>
    <lineage>
        <taxon>Eukaryota</taxon>
        <taxon>Metazoa</taxon>
        <taxon>Ecdysozoa</taxon>
        <taxon>Arthropoda</taxon>
        <taxon>Hexapoda</taxon>
        <taxon>Insecta</taxon>
        <taxon>Pterygota</taxon>
        <taxon>Neoptera</taxon>
        <taxon>Endopterygota</taxon>
        <taxon>Diptera</taxon>
        <taxon>Nematocera</taxon>
        <taxon>Sciaroidea</taxon>
        <taxon>Sciaridae</taxon>
        <taxon>Pseudolycoriella</taxon>
    </lineage>
</organism>
<evidence type="ECO:0000313" key="3">
    <source>
        <dbReference type="EMBL" id="KAJ6647347.1"/>
    </source>
</evidence>
<sequence length="424" mass="47451">QQKCLRFWFTFWLFAISVNNSVCSPVGILIVDNKNVSDLNIAESNQDDTVVSERDNEVGFLRKSDEKGADAYQHFESFHDKDGDAYGYEKHEAYGKSNKDESLNDEKDKSEGSHYNYVQELGDKAKYQKYHGSNDDPGKNKQNNYHYSYNSDDDVETKPNYSSKYNNGQKIEEDDYDEEDKDGNTGRIKDAVELHQPTIPRPTKPAVLVKEHRVAYEVFDDVPKSKPSKAPVVVHSSQPIVNVQQHYAGYHVEDSDGDKGSDDSGKGHAGSVSKHLYEIYVTHNTGKSNGGGGGGSGGDDAKGGDEGGDDSGKSGNLVLAQPENSNIKADENDNGTYKVNINYGNKNGLKKKIYRKRKGNLKKKRIIKPHKYEVEEYVENDEVKKQPLVAGKEASPSHHRDSEDYSNGQQFIYASEADSDAYYW</sequence>
<feature type="compositionally biased region" description="Acidic residues" evidence="1">
    <location>
        <begin position="172"/>
        <end position="181"/>
    </location>
</feature>
<name>A0A9Q0S6M6_9DIPT</name>
<feature type="chain" id="PRO_5040124009" evidence="2">
    <location>
        <begin position="24"/>
        <end position="424"/>
    </location>
</feature>
<feature type="compositionally biased region" description="Basic and acidic residues" evidence="1">
    <location>
        <begin position="128"/>
        <end position="139"/>
    </location>
</feature>
<gene>
    <name evidence="3" type="ORF">Bhyg_02569</name>
</gene>
<dbReference type="OrthoDB" id="8193799at2759"/>
<protein>
    <submittedName>
        <fullName evidence="3">Uncharacterized protein</fullName>
    </submittedName>
</protein>
<feature type="compositionally biased region" description="Polar residues" evidence="1">
    <location>
        <begin position="140"/>
        <end position="150"/>
    </location>
</feature>
<proteinExistence type="predicted"/>
<evidence type="ECO:0000256" key="2">
    <source>
        <dbReference type="SAM" id="SignalP"/>
    </source>
</evidence>
<dbReference type="EMBL" id="WJQU01000001">
    <property type="protein sequence ID" value="KAJ6647347.1"/>
    <property type="molecule type" value="Genomic_DNA"/>
</dbReference>
<feature type="region of interest" description="Disordered" evidence="1">
    <location>
        <begin position="93"/>
        <end position="112"/>
    </location>
</feature>
<reference evidence="3" key="1">
    <citation type="submission" date="2022-07" db="EMBL/GenBank/DDBJ databases">
        <authorList>
            <person name="Trinca V."/>
            <person name="Uliana J.V.C."/>
            <person name="Torres T.T."/>
            <person name="Ward R.J."/>
            <person name="Monesi N."/>
        </authorList>
    </citation>
    <scope>NUCLEOTIDE SEQUENCE</scope>
    <source>
        <strain evidence="3">HSMRA1968</strain>
        <tissue evidence="3">Whole embryos</tissue>
    </source>
</reference>
<feature type="region of interest" description="Disordered" evidence="1">
    <location>
        <begin position="386"/>
        <end position="410"/>
    </location>
</feature>
<dbReference type="Proteomes" id="UP001151699">
    <property type="component" value="Chromosome A"/>
</dbReference>
<feature type="signal peptide" evidence="2">
    <location>
        <begin position="1"/>
        <end position="23"/>
    </location>
</feature>
<dbReference type="AlphaFoldDB" id="A0A9Q0S6M6"/>
<evidence type="ECO:0000256" key="1">
    <source>
        <dbReference type="SAM" id="MobiDB-lite"/>
    </source>
</evidence>
<evidence type="ECO:0000313" key="4">
    <source>
        <dbReference type="Proteomes" id="UP001151699"/>
    </source>
</evidence>